<reference evidence="1" key="1">
    <citation type="submission" date="2021-09" db="EMBL/GenBank/DDBJ databases">
        <authorList>
            <consortium name="AG Swart"/>
            <person name="Singh M."/>
            <person name="Singh A."/>
            <person name="Seah K."/>
            <person name="Emmerich C."/>
        </authorList>
    </citation>
    <scope>NUCLEOTIDE SEQUENCE</scope>
    <source>
        <strain evidence="1">ATCC30299</strain>
    </source>
</reference>
<proteinExistence type="predicted"/>
<organism evidence="1 2">
    <name type="scientific">Blepharisma stoltei</name>
    <dbReference type="NCBI Taxonomy" id="1481888"/>
    <lineage>
        <taxon>Eukaryota</taxon>
        <taxon>Sar</taxon>
        <taxon>Alveolata</taxon>
        <taxon>Ciliophora</taxon>
        <taxon>Postciliodesmatophora</taxon>
        <taxon>Heterotrichea</taxon>
        <taxon>Heterotrichida</taxon>
        <taxon>Blepharismidae</taxon>
        <taxon>Blepharisma</taxon>
    </lineage>
</organism>
<keyword evidence="2" id="KW-1185">Reference proteome</keyword>
<accession>A0AAU9JHS5</accession>
<dbReference type="AlphaFoldDB" id="A0AAU9JHS5"/>
<protein>
    <submittedName>
        <fullName evidence="1">Uncharacterized protein</fullName>
    </submittedName>
</protein>
<comment type="caution">
    <text evidence="1">The sequence shown here is derived from an EMBL/GenBank/DDBJ whole genome shotgun (WGS) entry which is preliminary data.</text>
</comment>
<gene>
    <name evidence="1" type="ORF">BSTOLATCC_MIC42068</name>
</gene>
<dbReference type="Proteomes" id="UP001162131">
    <property type="component" value="Unassembled WGS sequence"/>
</dbReference>
<evidence type="ECO:0000313" key="2">
    <source>
        <dbReference type="Proteomes" id="UP001162131"/>
    </source>
</evidence>
<name>A0AAU9JHS5_9CILI</name>
<evidence type="ECO:0000313" key="1">
    <source>
        <dbReference type="EMBL" id="CAG9326802.1"/>
    </source>
</evidence>
<dbReference type="EMBL" id="CAJZBQ010000041">
    <property type="protein sequence ID" value="CAG9326802.1"/>
    <property type="molecule type" value="Genomic_DNA"/>
</dbReference>
<sequence length="153" mass="17558">MADSRQEKIKSFTLSIPSYLATKRKLVLKPLKIKEISSWDVRRNSEAFKLPSIFSAREHIGSRDSPISPALDLLHSPRSLRGSPASSKYLPFIYAQNGLETPNEIMQNLKLRRDCIIPISRKKSSVNLLADYKQQSQNSEFHKRHKSFMMQSV</sequence>